<comment type="caution">
    <text evidence="2">The sequence shown here is derived from an EMBL/GenBank/DDBJ whole genome shotgun (WGS) entry which is preliminary data.</text>
</comment>
<dbReference type="Pfam" id="PF02635">
    <property type="entry name" value="DsrE"/>
    <property type="match status" value="1"/>
</dbReference>
<dbReference type="Proteomes" id="UP001500171">
    <property type="component" value="Unassembled WGS sequence"/>
</dbReference>
<protein>
    <submittedName>
        <fullName evidence="2">Sulfurtransferase complex subunit TusC</fullName>
    </submittedName>
</protein>
<dbReference type="InterPro" id="IPR003787">
    <property type="entry name" value="Sulphur_relay_DsrE/F-like"/>
</dbReference>
<dbReference type="PANTHER" id="PTHR38780:SF1">
    <property type="entry name" value="PROTEIN TUSC"/>
    <property type="match status" value="1"/>
</dbReference>
<dbReference type="InterPro" id="IPR027396">
    <property type="entry name" value="DsrEFH-like"/>
</dbReference>
<evidence type="ECO:0000313" key="3">
    <source>
        <dbReference type="Proteomes" id="UP001500171"/>
    </source>
</evidence>
<gene>
    <name evidence="2" type="primary">tusC</name>
    <name evidence="2" type="ORF">GCM10023211_18760</name>
</gene>
<reference evidence="3" key="1">
    <citation type="journal article" date="2019" name="Int. J. Syst. Evol. Microbiol.">
        <title>The Global Catalogue of Microorganisms (GCM) 10K type strain sequencing project: providing services to taxonomists for standard genome sequencing and annotation.</title>
        <authorList>
            <consortium name="The Broad Institute Genomics Platform"/>
            <consortium name="The Broad Institute Genome Sequencing Center for Infectious Disease"/>
            <person name="Wu L."/>
            <person name="Ma J."/>
        </authorList>
    </citation>
    <scope>NUCLEOTIDE SEQUENCE [LARGE SCALE GENOMIC DNA]</scope>
    <source>
        <strain evidence="3">JCM 18050</strain>
    </source>
</reference>
<dbReference type="PANTHER" id="PTHR38780">
    <property type="entry name" value="PROTEIN TUSC"/>
    <property type="match status" value="1"/>
</dbReference>
<keyword evidence="3" id="KW-1185">Reference proteome</keyword>
<dbReference type="EMBL" id="BAABHY010000005">
    <property type="protein sequence ID" value="GAA5112311.1"/>
    <property type="molecule type" value="Genomic_DNA"/>
</dbReference>
<proteinExistence type="inferred from homology"/>
<sequence>MKNVAIVFNQVPHGNAKGREALDLSLAISDINHVSVFFIHDGVFHLLRDQQPEKILMRDYIATLGMLDLYDITDIYACETSLKQRGLHHQNLVINTQMISQQAINDLLATQDVILQF</sequence>
<dbReference type="NCBIfam" id="NF001238">
    <property type="entry name" value="PRK00211.1"/>
    <property type="match status" value="1"/>
</dbReference>
<comment type="similarity">
    <text evidence="1">Belongs to the DsrF/TusC family.</text>
</comment>
<dbReference type="InterPro" id="IPR017462">
    <property type="entry name" value="Sulphur_relay_TusC/DsrF"/>
</dbReference>
<dbReference type="SUPFAM" id="SSF75169">
    <property type="entry name" value="DsrEFH-like"/>
    <property type="match status" value="1"/>
</dbReference>
<evidence type="ECO:0000313" key="2">
    <source>
        <dbReference type="EMBL" id="GAA5112311.1"/>
    </source>
</evidence>
<dbReference type="Gene3D" id="3.40.1260.10">
    <property type="entry name" value="DsrEFH-like"/>
    <property type="match status" value="1"/>
</dbReference>
<name>A0ABP9NFT1_9GAMM</name>
<organism evidence="2 3">
    <name type="scientific">Orbus sasakiae</name>
    <dbReference type="NCBI Taxonomy" id="1078475"/>
    <lineage>
        <taxon>Bacteria</taxon>
        <taxon>Pseudomonadati</taxon>
        <taxon>Pseudomonadota</taxon>
        <taxon>Gammaproteobacteria</taxon>
        <taxon>Orbales</taxon>
        <taxon>Orbaceae</taxon>
        <taxon>Orbus</taxon>
    </lineage>
</organism>
<dbReference type="NCBIfam" id="TIGR03010">
    <property type="entry name" value="sulf_tusC_dsrF"/>
    <property type="match status" value="1"/>
</dbReference>
<evidence type="ECO:0000256" key="1">
    <source>
        <dbReference type="ARBA" id="ARBA00005996"/>
    </source>
</evidence>
<accession>A0ABP9NFT1</accession>